<keyword evidence="3" id="KW-1185">Reference proteome</keyword>
<accession>A0A1H3I158</accession>
<keyword evidence="1" id="KW-0812">Transmembrane</keyword>
<feature type="transmembrane region" description="Helical" evidence="1">
    <location>
        <begin position="230"/>
        <end position="248"/>
    </location>
</feature>
<dbReference type="OrthoDB" id="170690at2157"/>
<organism evidence="2 3">
    <name type="scientific">Halobellus clavatus</name>
    <dbReference type="NCBI Taxonomy" id="660517"/>
    <lineage>
        <taxon>Archaea</taxon>
        <taxon>Methanobacteriati</taxon>
        <taxon>Methanobacteriota</taxon>
        <taxon>Stenosarchaea group</taxon>
        <taxon>Halobacteria</taxon>
        <taxon>Halobacteriales</taxon>
        <taxon>Haloferacaceae</taxon>
        <taxon>Halobellus</taxon>
    </lineage>
</organism>
<evidence type="ECO:0008006" key="4">
    <source>
        <dbReference type="Google" id="ProtNLM"/>
    </source>
</evidence>
<keyword evidence="1" id="KW-1133">Transmembrane helix</keyword>
<dbReference type="RefSeq" id="WP_089767804.1">
    <property type="nucleotide sequence ID" value="NZ_FNPB01000008.1"/>
</dbReference>
<evidence type="ECO:0000313" key="2">
    <source>
        <dbReference type="EMBL" id="SDY21440.1"/>
    </source>
</evidence>
<proteinExistence type="predicted"/>
<name>A0A1H3I158_9EURY</name>
<sequence length="249" mass="26085">MPSASPWTSVFGIAMILLGAVVLVFSGRHVWRALTVRRATAADSVQSADPGALLSLTGTVEPGNPDPLTAPFSGRDCVALRYAVEERRVTPTVFPGFVTIHETAGSVAFRLRTAAAAVDVEPSVRTVSLDRDTVATVAADAQPPDRVARFEHSTSGYPTTTRWQTPPNVLRSLFATLSLGTRRYTEQRATPGERCTVVGRVTASGASIDPIVVSDATPAATASRMARTSLGGVAIGVGSLLLGAFVLIL</sequence>
<protein>
    <recommendedName>
        <fullName evidence="4">RING-type E3 ubiquitin transferase</fullName>
    </recommendedName>
</protein>
<keyword evidence="1" id="KW-0472">Membrane</keyword>
<dbReference type="EMBL" id="FNPB01000008">
    <property type="protein sequence ID" value="SDY21440.1"/>
    <property type="molecule type" value="Genomic_DNA"/>
</dbReference>
<evidence type="ECO:0000313" key="3">
    <source>
        <dbReference type="Proteomes" id="UP000199170"/>
    </source>
</evidence>
<feature type="transmembrane region" description="Helical" evidence="1">
    <location>
        <begin position="6"/>
        <end position="25"/>
    </location>
</feature>
<dbReference type="AlphaFoldDB" id="A0A1H3I158"/>
<gene>
    <name evidence="2" type="ORF">SAMN04487946_108185</name>
</gene>
<evidence type="ECO:0000256" key="1">
    <source>
        <dbReference type="SAM" id="Phobius"/>
    </source>
</evidence>
<dbReference type="STRING" id="660517.SAMN04487946_108185"/>
<reference evidence="3" key="1">
    <citation type="submission" date="2016-10" db="EMBL/GenBank/DDBJ databases">
        <authorList>
            <person name="Varghese N."/>
            <person name="Submissions S."/>
        </authorList>
    </citation>
    <scope>NUCLEOTIDE SEQUENCE [LARGE SCALE GENOMIC DNA]</scope>
    <source>
        <strain evidence="3">CGMCC 1.10118</strain>
    </source>
</reference>
<dbReference type="Proteomes" id="UP000199170">
    <property type="component" value="Unassembled WGS sequence"/>
</dbReference>